<reference evidence="2" key="4">
    <citation type="submission" date="2019-03" db="UniProtKB">
        <authorList>
            <consortium name="EnsemblPlants"/>
        </authorList>
    </citation>
    <scope>IDENTIFICATION</scope>
</reference>
<accession>A0A453T0Z4</accession>
<protein>
    <recommendedName>
        <fullName evidence="4">Pectinesterase inhibitor domain-containing protein</fullName>
    </recommendedName>
</protein>
<feature type="chain" id="PRO_5019378360" description="Pectinesterase inhibitor domain-containing protein" evidence="1">
    <location>
        <begin position="31"/>
        <end position="199"/>
    </location>
</feature>
<reference evidence="2" key="5">
    <citation type="journal article" date="2021" name="G3 (Bethesda)">
        <title>Aegilops tauschii genome assembly Aet v5.0 features greater sequence contiguity and improved annotation.</title>
        <authorList>
            <person name="Wang L."/>
            <person name="Zhu T."/>
            <person name="Rodriguez J.C."/>
            <person name="Deal K.R."/>
            <person name="Dubcovsky J."/>
            <person name="McGuire P.E."/>
            <person name="Lux T."/>
            <person name="Spannagl M."/>
            <person name="Mayer K.F.X."/>
            <person name="Baldrich P."/>
            <person name="Meyers B.C."/>
            <person name="Huo N."/>
            <person name="Gu Y.Q."/>
            <person name="Zhou H."/>
            <person name="Devos K.M."/>
            <person name="Bennetzen J.L."/>
            <person name="Unver T."/>
            <person name="Budak H."/>
            <person name="Gulick P.J."/>
            <person name="Galiba G."/>
            <person name="Kalapos B."/>
            <person name="Nelson D.R."/>
            <person name="Li P."/>
            <person name="You F.M."/>
            <person name="Luo M.C."/>
            <person name="Dvorak J."/>
        </authorList>
    </citation>
    <scope>NUCLEOTIDE SEQUENCE [LARGE SCALE GENOMIC DNA]</scope>
    <source>
        <strain evidence="2">cv. AL8/78</strain>
    </source>
</reference>
<dbReference type="AlphaFoldDB" id="A0A453T0Z4"/>
<dbReference type="InterPro" id="IPR035513">
    <property type="entry name" value="Invertase/methylesterase_inhib"/>
</dbReference>
<evidence type="ECO:0000313" key="2">
    <source>
        <dbReference type="EnsemblPlants" id="AET7Gv21186000.1"/>
    </source>
</evidence>
<dbReference type="EnsemblPlants" id="AET7Gv21186000.1">
    <property type="protein sequence ID" value="AET7Gv21186000.1"/>
    <property type="gene ID" value="AET7Gv21186000"/>
</dbReference>
<sequence>LPTKRRGCSMAMEKIILLLAVLVPIRMAAARTDCPNVSLLGAVAACQKACGTKLMYNLCIRMMRQGHADMSPSHKERATAYAILAAHSAANSFDDTKLAASNQLSHNSSLSGQQRDAYEGCMNDYAPADSSIDRIADETLPSCRFTGLADEYTRVITSVEKCRDRLLTPTLVKTPLYPMVVADRNKAVLANMLGKLLGI</sequence>
<dbReference type="Gramene" id="AET7Gv21186000.1">
    <property type="protein sequence ID" value="AET7Gv21186000.1"/>
    <property type="gene ID" value="AET7Gv21186000"/>
</dbReference>
<dbReference type="PANTHER" id="PTHR34838:SF7">
    <property type="entry name" value="PECTINESTERASE INHIBITOR DOMAIN-CONTAINING PROTEIN"/>
    <property type="match status" value="1"/>
</dbReference>
<reference evidence="3" key="2">
    <citation type="journal article" date="2017" name="Nat. Plants">
        <title>The Aegilops tauschii genome reveals multiple impacts of transposons.</title>
        <authorList>
            <person name="Zhao G."/>
            <person name="Zou C."/>
            <person name="Li K."/>
            <person name="Wang K."/>
            <person name="Li T."/>
            <person name="Gao L."/>
            <person name="Zhang X."/>
            <person name="Wang H."/>
            <person name="Yang Z."/>
            <person name="Liu X."/>
            <person name="Jiang W."/>
            <person name="Mao L."/>
            <person name="Kong X."/>
            <person name="Jiao Y."/>
            <person name="Jia J."/>
        </authorList>
    </citation>
    <scope>NUCLEOTIDE SEQUENCE [LARGE SCALE GENOMIC DNA]</scope>
    <source>
        <strain evidence="3">cv. AL8/78</strain>
    </source>
</reference>
<keyword evidence="1" id="KW-0732">Signal</keyword>
<dbReference type="Proteomes" id="UP000015105">
    <property type="component" value="Chromosome 7D"/>
</dbReference>
<reference evidence="2" key="3">
    <citation type="journal article" date="2017" name="Nature">
        <title>Genome sequence of the progenitor of the wheat D genome Aegilops tauschii.</title>
        <authorList>
            <person name="Luo M.C."/>
            <person name="Gu Y.Q."/>
            <person name="Puiu D."/>
            <person name="Wang H."/>
            <person name="Twardziok S.O."/>
            <person name="Deal K.R."/>
            <person name="Huo N."/>
            <person name="Zhu T."/>
            <person name="Wang L."/>
            <person name="Wang Y."/>
            <person name="McGuire P.E."/>
            <person name="Liu S."/>
            <person name="Long H."/>
            <person name="Ramasamy R.K."/>
            <person name="Rodriguez J.C."/>
            <person name="Van S.L."/>
            <person name="Yuan L."/>
            <person name="Wang Z."/>
            <person name="Xia Z."/>
            <person name="Xiao L."/>
            <person name="Anderson O.D."/>
            <person name="Ouyang S."/>
            <person name="Liang Y."/>
            <person name="Zimin A.V."/>
            <person name="Pertea G."/>
            <person name="Qi P."/>
            <person name="Bennetzen J.L."/>
            <person name="Dai X."/>
            <person name="Dawson M.W."/>
            <person name="Muller H.G."/>
            <person name="Kugler K."/>
            <person name="Rivarola-Duarte L."/>
            <person name="Spannagl M."/>
            <person name="Mayer K.F.X."/>
            <person name="Lu F.H."/>
            <person name="Bevan M.W."/>
            <person name="Leroy P."/>
            <person name="Li P."/>
            <person name="You F.M."/>
            <person name="Sun Q."/>
            <person name="Liu Z."/>
            <person name="Lyons E."/>
            <person name="Wicker T."/>
            <person name="Salzberg S.L."/>
            <person name="Devos K.M."/>
            <person name="Dvorak J."/>
        </authorList>
    </citation>
    <scope>NUCLEOTIDE SEQUENCE [LARGE SCALE GENOMIC DNA]</scope>
    <source>
        <strain evidence="2">cv. AL8/78</strain>
    </source>
</reference>
<proteinExistence type="predicted"/>
<dbReference type="Gene3D" id="1.20.140.40">
    <property type="entry name" value="Invertase/pectin methylesterase inhibitor family protein"/>
    <property type="match status" value="1"/>
</dbReference>
<dbReference type="PANTHER" id="PTHR34838">
    <property type="entry name" value="OS08G0142100 PROTEIN-RELATED"/>
    <property type="match status" value="1"/>
</dbReference>
<keyword evidence="3" id="KW-1185">Reference proteome</keyword>
<evidence type="ECO:0000256" key="1">
    <source>
        <dbReference type="SAM" id="SignalP"/>
    </source>
</evidence>
<feature type="signal peptide" evidence="1">
    <location>
        <begin position="1"/>
        <end position="30"/>
    </location>
</feature>
<organism evidence="2 3">
    <name type="scientific">Aegilops tauschii subsp. strangulata</name>
    <name type="common">Goatgrass</name>
    <dbReference type="NCBI Taxonomy" id="200361"/>
    <lineage>
        <taxon>Eukaryota</taxon>
        <taxon>Viridiplantae</taxon>
        <taxon>Streptophyta</taxon>
        <taxon>Embryophyta</taxon>
        <taxon>Tracheophyta</taxon>
        <taxon>Spermatophyta</taxon>
        <taxon>Magnoliopsida</taxon>
        <taxon>Liliopsida</taxon>
        <taxon>Poales</taxon>
        <taxon>Poaceae</taxon>
        <taxon>BOP clade</taxon>
        <taxon>Pooideae</taxon>
        <taxon>Triticodae</taxon>
        <taxon>Triticeae</taxon>
        <taxon>Triticinae</taxon>
        <taxon>Aegilops</taxon>
    </lineage>
</organism>
<evidence type="ECO:0000313" key="3">
    <source>
        <dbReference type="Proteomes" id="UP000015105"/>
    </source>
</evidence>
<evidence type="ECO:0008006" key="4">
    <source>
        <dbReference type="Google" id="ProtNLM"/>
    </source>
</evidence>
<name>A0A453T0Z4_AEGTS</name>
<dbReference type="SUPFAM" id="SSF101148">
    <property type="entry name" value="Plant invertase/pectin methylesterase inhibitor"/>
    <property type="match status" value="1"/>
</dbReference>
<reference evidence="3" key="1">
    <citation type="journal article" date="2014" name="Science">
        <title>Ancient hybridizations among the ancestral genomes of bread wheat.</title>
        <authorList>
            <consortium name="International Wheat Genome Sequencing Consortium,"/>
            <person name="Marcussen T."/>
            <person name="Sandve S.R."/>
            <person name="Heier L."/>
            <person name="Spannagl M."/>
            <person name="Pfeifer M."/>
            <person name="Jakobsen K.S."/>
            <person name="Wulff B.B."/>
            <person name="Steuernagel B."/>
            <person name="Mayer K.F."/>
            <person name="Olsen O.A."/>
        </authorList>
    </citation>
    <scope>NUCLEOTIDE SEQUENCE [LARGE SCALE GENOMIC DNA]</scope>
    <source>
        <strain evidence="3">cv. AL8/78</strain>
    </source>
</reference>